<evidence type="ECO:0000313" key="2">
    <source>
        <dbReference type="Proteomes" id="UP001066276"/>
    </source>
</evidence>
<proteinExistence type="predicted"/>
<dbReference type="Proteomes" id="UP001066276">
    <property type="component" value="Chromosome 11"/>
</dbReference>
<protein>
    <submittedName>
        <fullName evidence="1">Uncharacterized protein</fullName>
    </submittedName>
</protein>
<comment type="caution">
    <text evidence="1">The sequence shown here is derived from an EMBL/GenBank/DDBJ whole genome shotgun (WGS) entry which is preliminary data.</text>
</comment>
<sequence length="98" mass="10897">MEGVWVPVEMSLQEGEPLTLKDIMAAIQGDQGSLETKTCTVSMEVTPVKADLRIMSVRVKEAEDSFMTFKAETATLKKQIKELHTTTYVLGTKLADFE</sequence>
<reference evidence="1" key="1">
    <citation type="journal article" date="2022" name="bioRxiv">
        <title>Sequencing and chromosome-scale assembly of the giantPleurodeles waltlgenome.</title>
        <authorList>
            <person name="Brown T."/>
            <person name="Elewa A."/>
            <person name="Iarovenko S."/>
            <person name="Subramanian E."/>
            <person name="Araus A.J."/>
            <person name="Petzold A."/>
            <person name="Susuki M."/>
            <person name="Suzuki K.-i.T."/>
            <person name="Hayashi T."/>
            <person name="Toyoda A."/>
            <person name="Oliveira C."/>
            <person name="Osipova E."/>
            <person name="Leigh N.D."/>
            <person name="Simon A."/>
            <person name="Yun M.H."/>
        </authorList>
    </citation>
    <scope>NUCLEOTIDE SEQUENCE</scope>
    <source>
        <strain evidence="1">20211129_DDA</strain>
        <tissue evidence="1">Liver</tissue>
    </source>
</reference>
<dbReference type="EMBL" id="JANPWB010000015">
    <property type="protein sequence ID" value="KAJ1090193.1"/>
    <property type="molecule type" value="Genomic_DNA"/>
</dbReference>
<evidence type="ECO:0000313" key="1">
    <source>
        <dbReference type="EMBL" id="KAJ1090193.1"/>
    </source>
</evidence>
<organism evidence="1 2">
    <name type="scientific">Pleurodeles waltl</name>
    <name type="common">Iberian ribbed newt</name>
    <dbReference type="NCBI Taxonomy" id="8319"/>
    <lineage>
        <taxon>Eukaryota</taxon>
        <taxon>Metazoa</taxon>
        <taxon>Chordata</taxon>
        <taxon>Craniata</taxon>
        <taxon>Vertebrata</taxon>
        <taxon>Euteleostomi</taxon>
        <taxon>Amphibia</taxon>
        <taxon>Batrachia</taxon>
        <taxon>Caudata</taxon>
        <taxon>Salamandroidea</taxon>
        <taxon>Salamandridae</taxon>
        <taxon>Pleurodelinae</taxon>
        <taxon>Pleurodeles</taxon>
    </lineage>
</organism>
<gene>
    <name evidence="1" type="ORF">NDU88_003328</name>
</gene>
<dbReference type="AlphaFoldDB" id="A0AAV7LMR0"/>
<keyword evidence="2" id="KW-1185">Reference proteome</keyword>
<accession>A0AAV7LMR0</accession>
<name>A0AAV7LMR0_PLEWA</name>